<evidence type="ECO:0000313" key="1">
    <source>
        <dbReference type="EMBL" id="QCK13947.1"/>
    </source>
</evidence>
<reference evidence="1 2" key="1">
    <citation type="submission" date="2018-04" db="EMBL/GenBank/DDBJ databases">
        <title>Complete genome uncultured novel isolate.</title>
        <authorList>
            <person name="Merlino G."/>
        </authorList>
    </citation>
    <scope>NUCLEOTIDE SEQUENCE [LARGE SCALE GENOMIC DNA]</scope>
    <source>
        <strain evidence="2">R1DC9</strain>
    </source>
</reference>
<organism evidence="1 2">
    <name type="scientific">Mangrovivirga cuniculi</name>
    <dbReference type="NCBI Taxonomy" id="2715131"/>
    <lineage>
        <taxon>Bacteria</taxon>
        <taxon>Pseudomonadati</taxon>
        <taxon>Bacteroidota</taxon>
        <taxon>Cytophagia</taxon>
        <taxon>Cytophagales</taxon>
        <taxon>Mangrovivirgaceae</taxon>
        <taxon>Mangrovivirga</taxon>
    </lineage>
</organism>
<dbReference type="EMBL" id="CP028923">
    <property type="protein sequence ID" value="QCK13947.1"/>
    <property type="molecule type" value="Genomic_DNA"/>
</dbReference>
<proteinExistence type="predicted"/>
<accession>A0A4D7JGX0</accession>
<dbReference type="RefSeq" id="WP_137089539.1">
    <property type="nucleotide sequence ID" value="NZ_CP028923.1"/>
</dbReference>
<dbReference type="OrthoDB" id="1161695at2"/>
<dbReference type="AlphaFoldDB" id="A0A4D7JGX0"/>
<sequence length="144" mass="15848">MKKLIFIFSLYVSITSISFSQTYKPFSVDLGLGLGIPSDNAFDIGLLMFLEPSYKFTDQIEGSLKLEYGAFGGSDNYSNNISVAGLGSYLVGGKYYFNHNDVRFFGGLGLGVYQLGSFTYRDGANNEYDGEYGGKFGFAPELEF</sequence>
<protein>
    <recommendedName>
        <fullName evidence="3">Outer membrane protein beta-barrel domain-containing protein</fullName>
    </recommendedName>
</protein>
<name>A0A4D7JGX0_9BACT</name>
<dbReference type="Proteomes" id="UP000298616">
    <property type="component" value="Chromosome"/>
</dbReference>
<dbReference type="KEGG" id="fpf:DCC35_03845"/>
<gene>
    <name evidence="1" type="ORF">DCC35_03845</name>
</gene>
<evidence type="ECO:0000313" key="2">
    <source>
        <dbReference type="Proteomes" id="UP000298616"/>
    </source>
</evidence>
<evidence type="ECO:0008006" key="3">
    <source>
        <dbReference type="Google" id="ProtNLM"/>
    </source>
</evidence>
<keyword evidence="2" id="KW-1185">Reference proteome</keyword>